<dbReference type="Proteomes" id="UP000245535">
    <property type="component" value="Unassembled WGS sequence"/>
</dbReference>
<feature type="transmembrane region" description="Helical" evidence="1">
    <location>
        <begin position="268"/>
        <end position="296"/>
    </location>
</feature>
<dbReference type="AlphaFoldDB" id="A0A315YWP8"/>
<dbReference type="InterPro" id="IPR032809">
    <property type="entry name" value="Put_HupE_UreJ"/>
</dbReference>
<protein>
    <submittedName>
        <fullName evidence="2">HupE/UreJ protein</fullName>
    </submittedName>
</protein>
<sequence>MKKLSTYLLFIILFLLPSQSWSHEIRPAFLQIIQKDSDTYEVYWKVPRMRDVIPPIYPVFEEGIQLNRLMRPQKSIGASFSKYELVAEIPLEGTAIFIDGLKKTLIDVLVSVEYLNGERSTMMLQADQDTGLIKGTASTLQLAETYTVLGVEHILLGIDHLLFVLALLLICKRFKKLLGAITAFTLSHSFTLTLAVLGVIYIPTPPVEAVIALSIVFLAVELIKNLEGKESLTSKSPWLVAFTFGLLHGLGFASALHEVGLPQVEIPVALACFNIGVELGQIAFVSVMLAVFGLFNRLSNVSLMVKKIPAYMIGSVAFFWFIERIAAFC</sequence>
<feature type="transmembrane region" description="Helical" evidence="1">
    <location>
        <begin position="209"/>
        <end position="226"/>
    </location>
</feature>
<dbReference type="OrthoDB" id="9808870at2"/>
<dbReference type="RefSeq" id="WP_109623047.1">
    <property type="nucleotide sequence ID" value="NZ_QGDO01000011.1"/>
</dbReference>
<keyword evidence="3" id="KW-1185">Reference proteome</keyword>
<proteinExistence type="predicted"/>
<keyword evidence="1" id="KW-1133">Transmembrane helix</keyword>
<name>A0A315YWP8_SEDFL</name>
<feature type="transmembrane region" description="Helical" evidence="1">
    <location>
        <begin position="177"/>
        <end position="203"/>
    </location>
</feature>
<evidence type="ECO:0000256" key="1">
    <source>
        <dbReference type="SAM" id="Phobius"/>
    </source>
</evidence>
<feature type="transmembrane region" description="Helical" evidence="1">
    <location>
        <begin position="146"/>
        <end position="170"/>
    </location>
</feature>
<organism evidence="2 3">
    <name type="scientific">Sediminitomix flava</name>
    <dbReference type="NCBI Taxonomy" id="379075"/>
    <lineage>
        <taxon>Bacteria</taxon>
        <taxon>Pseudomonadati</taxon>
        <taxon>Bacteroidota</taxon>
        <taxon>Cytophagia</taxon>
        <taxon>Cytophagales</taxon>
        <taxon>Flammeovirgaceae</taxon>
        <taxon>Sediminitomix</taxon>
    </lineage>
</organism>
<keyword evidence="1" id="KW-0472">Membrane</keyword>
<keyword evidence="1" id="KW-0812">Transmembrane</keyword>
<dbReference type="Pfam" id="PF13795">
    <property type="entry name" value="HupE_UreJ_2"/>
    <property type="match status" value="1"/>
</dbReference>
<feature type="transmembrane region" description="Helical" evidence="1">
    <location>
        <begin position="308"/>
        <end position="327"/>
    </location>
</feature>
<evidence type="ECO:0000313" key="2">
    <source>
        <dbReference type="EMBL" id="PWJ34194.1"/>
    </source>
</evidence>
<comment type="caution">
    <text evidence="2">The sequence shown here is derived from an EMBL/GenBank/DDBJ whole genome shotgun (WGS) entry which is preliminary data.</text>
</comment>
<dbReference type="EMBL" id="QGDO01000011">
    <property type="protein sequence ID" value="PWJ34194.1"/>
    <property type="molecule type" value="Genomic_DNA"/>
</dbReference>
<accession>A0A315YWP8</accession>
<evidence type="ECO:0000313" key="3">
    <source>
        <dbReference type="Proteomes" id="UP000245535"/>
    </source>
</evidence>
<reference evidence="2 3" key="1">
    <citation type="submission" date="2018-03" db="EMBL/GenBank/DDBJ databases">
        <title>Genomic Encyclopedia of Archaeal and Bacterial Type Strains, Phase II (KMG-II): from individual species to whole genera.</title>
        <authorList>
            <person name="Goeker M."/>
        </authorList>
    </citation>
    <scope>NUCLEOTIDE SEQUENCE [LARGE SCALE GENOMIC DNA]</scope>
    <source>
        <strain evidence="2 3">DSM 28229</strain>
    </source>
</reference>
<gene>
    <name evidence="2" type="ORF">BC781_111104</name>
</gene>
<feature type="transmembrane region" description="Helical" evidence="1">
    <location>
        <begin position="238"/>
        <end position="256"/>
    </location>
</feature>